<evidence type="ECO:0000313" key="1">
    <source>
        <dbReference type="Proteomes" id="UP000887574"/>
    </source>
</evidence>
<sequence length="86" mass="9803">MILTLVYLQMLRKKLMDADLPELPPEKNYCKEIGAYNAEKTLEISLAARWYLSALSTSVASEQLYSHARNVFQYDEASSILSTQNN</sequence>
<dbReference type="WBParaSite" id="jg16518">
    <property type="protein sequence ID" value="jg16518"/>
    <property type="gene ID" value="jg16518"/>
</dbReference>
<dbReference type="AlphaFoldDB" id="A0A915D8B7"/>
<reference evidence="2" key="1">
    <citation type="submission" date="2022-11" db="UniProtKB">
        <authorList>
            <consortium name="WormBaseParasite"/>
        </authorList>
    </citation>
    <scope>IDENTIFICATION</scope>
</reference>
<proteinExistence type="predicted"/>
<keyword evidence="1" id="KW-1185">Reference proteome</keyword>
<organism evidence="1 2">
    <name type="scientific">Ditylenchus dipsaci</name>
    <dbReference type="NCBI Taxonomy" id="166011"/>
    <lineage>
        <taxon>Eukaryota</taxon>
        <taxon>Metazoa</taxon>
        <taxon>Ecdysozoa</taxon>
        <taxon>Nematoda</taxon>
        <taxon>Chromadorea</taxon>
        <taxon>Rhabditida</taxon>
        <taxon>Tylenchina</taxon>
        <taxon>Tylenchomorpha</taxon>
        <taxon>Sphaerularioidea</taxon>
        <taxon>Anguinidae</taxon>
        <taxon>Anguininae</taxon>
        <taxon>Ditylenchus</taxon>
    </lineage>
</organism>
<protein>
    <submittedName>
        <fullName evidence="2">HAT C-terminal dimerisation domain-containing protein</fullName>
    </submittedName>
</protein>
<evidence type="ECO:0000313" key="2">
    <source>
        <dbReference type="WBParaSite" id="jg16518"/>
    </source>
</evidence>
<name>A0A915D8B7_9BILA</name>
<accession>A0A915D8B7</accession>
<dbReference type="Proteomes" id="UP000887574">
    <property type="component" value="Unplaced"/>
</dbReference>